<protein>
    <submittedName>
        <fullName evidence="4">Uncharacterized protein</fullName>
    </submittedName>
</protein>
<organism evidence="4 5">
    <name type="scientific">Clonostachys byssicola</name>
    <dbReference type="NCBI Taxonomy" id="160290"/>
    <lineage>
        <taxon>Eukaryota</taxon>
        <taxon>Fungi</taxon>
        <taxon>Dikarya</taxon>
        <taxon>Ascomycota</taxon>
        <taxon>Pezizomycotina</taxon>
        <taxon>Sordariomycetes</taxon>
        <taxon>Hypocreomycetidae</taxon>
        <taxon>Hypocreales</taxon>
        <taxon>Bionectriaceae</taxon>
        <taxon>Clonostachys</taxon>
    </lineage>
</organism>
<comment type="caution">
    <text evidence="4">The sequence shown here is derived from an EMBL/GenBank/DDBJ whole genome shotgun (WGS) entry which is preliminary data.</text>
</comment>
<keyword evidence="1" id="KW-0677">Repeat</keyword>
<keyword evidence="2" id="KW-0040">ANK repeat</keyword>
<dbReference type="PANTHER" id="PTHR24198:SF165">
    <property type="entry name" value="ANKYRIN REPEAT-CONTAINING PROTEIN-RELATED"/>
    <property type="match status" value="1"/>
</dbReference>
<dbReference type="Pfam" id="PF12796">
    <property type="entry name" value="Ank_2"/>
    <property type="match status" value="1"/>
</dbReference>
<gene>
    <name evidence="4" type="ORF">CBYS24578_00013298</name>
</gene>
<dbReference type="SUPFAM" id="SSF48403">
    <property type="entry name" value="Ankyrin repeat"/>
    <property type="match status" value="3"/>
</dbReference>
<evidence type="ECO:0000313" key="4">
    <source>
        <dbReference type="EMBL" id="CAG9982525.1"/>
    </source>
</evidence>
<feature type="region of interest" description="Disordered" evidence="3">
    <location>
        <begin position="793"/>
        <end position="824"/>
    </location>
</feature>
<dbReference type="Proteomes" id="UP000754883">
    <property type="component" value="Unassembled WGS sequence"/>
</dbReference>
<evidence type="ECO:0000256" key="3">
    <source>
        <dbReference type="SAM" id="MobiDB-lite"/>
    </source>
</evidence>
<evidence type="ECO:0000313" key="5">
    <source>
        <dbReference type="Proteomes" id="UP000754883"/>
    </source>
</evidence>
<evidence type="ECO:0000256" key="1">
    <source>
        <dbReference type="ARBA" id="ARBA00022737"/>
    </source>
</evidence>
<dbReference type="EMBL" id="CABFNO020001340">
    <property type="protein sequence ID" value="CAG9982525.1"/>
    <property type="molecule type" value="Genomic_DNA"/>
</dbReference>
<sequence>MAYILNLPISILEQIAEACTWGCDPISDSLPASYARYHAALARTCRDLYTVLNEGLYKRNLRRDPRRASCVSWAAQNGRLDTMKRAVEYGADLNSNGVAEQHEDGFDWSSNDGYFTPLFAAVHLGNGVIFDYLMAQGVDFNVPCQGCPCGSAAGGCYAIHLGFQANRLAVKEKAHPYVEALIKKGARHFSNAMRLQPIDLVRNGYDQAVVLEVFEEAVEQERMKAFYSAALAGHYDLARAILQKYPDFDLSKPMSDYLPVSKTGMTVIHYLVMSMENEFSFLELLLDRPELDANMELEDGDNLLLLAMLSGAVETARILTSRPEFEYKANNAGTTPLHGAVVRGKEMADLILNLPGVDVGAVTKRGETVLHCALEHRREIKDLKIEEELPEVVQMLLDHPDIDPLAVTREGETALQYACGHKRSDLALMLLKDPRIKESPTQVGLGHLNLLFTVAIEEGSPEVLQELLNTRPEIDIDAQDKRGNTALHFACSQNGIIPSKKIGDKFFPYRIKENHMEDLVQVLVKGGASMDLVDVLGQTPVRRALSHGLFRIAAWMISEGAEPPVAESMLDAAFLRYRERASFAMYIEVVKELAAHRIAVKVIDDLPPTELAWLVQDMKTLAFYLNGIPDLGLPEAPVSQFTLPAGFYMDGFEELRTGLKPEWVIYMIQYGARLEIPVTYPNGDSESLLAAYFRAIGVGHVDLEMDADKLRLFIEPLVNMGYACGPVGNLPSALDVACQTDIAGEKKMLQIMISAMRENNVKRQHIKYLISKYEGDDEVLYYLKRFEQLEFGDEADESDAAEEADQDSFSEEEDDWEDSVDGGD</sequence>
<dbReference type="PANTHER" id="PTHR24198">
    <property type="entry name" value="ANKYRIN REPEAT AND PROTEIN KINASE DOMAIN-CONTAINING PROTEIN"/>
    <property type="match status" value="1"/>
</dbReference>
<name>A0A9N9XZF1_9HYPO</name>
<dbReference type="InterPro" id="IPR002110">
    <property type="entry name" value="Ankyrin_rpt"/>
</dbReference>
<keyword evidence="5" id="KW-1185">Reference proteome</keyword>
<dbReference type="Pfam" id="PF13637">
    <property type="entry name" value="Ank_4"/>
    <property type="match status" value="1"/>
</dbReference>
<dbReference type="OrthoDB" id="341259at2759"/>
<dbReference type="AlphaFoldDB" id="A0A9N9XZF1"/>
<dbReference type="SMART" id="SM00248">
    <property type="entry name" value="ANK"/>
    <property type="match status" value="12"/>
</dbReference>
<dbReference type="InterPro" id="IPR036770">
    <property type="entry name" value="Ankyrin_rpt-contain_sf"/>
</dbReference>
<reference evidence="4" key="1">
    <citation type="submission" date="2021-10" db="EMBL/GenBank/DDBJ databases">
        <authorList>
            <person name="Piombo E."/>
        </authorList>
    </citation>
    <scope>NUCLEOTIDE SEQUENCE</scope>
</reference>
<accession>A0A9N9XZF1</accession>
<dbReference type="Gene3D" id="1.25.40.20">
    <property type="entry name" value="Ankyrin repeat-containing domain"/>
    <property type="match status" value="3"/>
</dbReference>
<proteinExistence type="predicted"/>
<evidence type="ECO:0000256" key="2">
    <source>
        <dbReference type="ARBA" id="ARBA00023043"/>
    </source>
</evidence>